<reference evidence="3 4" key="1">
    <citation type="submission" date="2018-06" db="EMBL/GenBank/DDBJ databases">
        <title>Genomic Encyclopedia of Type Strains, Phase IV (KMG-IV): sequencing the most valuable type-strain genomes for metagenomic binning, comparative biology and taxonomic classification.</title>
        <authorList>
            <person name="Goeker M."/>
        </authorList>
    </citation>
    <scope>NUCLEOTIDE SEQUENCE [LARGE SCALE GENOMIC DNA]</scope>
    <source>
        <strain evidence="3 4">DSM 25532</strain>
    </source>
</reference>
<proteinExistence type="predicted"/>
<name>A0A366HP34_9BACT</name>
<dbReference type="Proteomes" id="UP000253426">
    <property type="component" value="Unassembled WGS sequence"/>
</dbReference>
<dbReference type="GO" id="GO:0016787">
    <property type="term" value="F:hydrolase activity"/>
    <property type="evidence" value="ECO:0007669"/>
    <property type="project" value="UniProtKB-KW"/>
</dbReference>
<comment type="caution">
    <text evidence="3">The sequence shown here is derived from an EMBL/GenBank/DDBJ whole genome shotgun (WGS) entry which is preliminary data.</text>
</comment>
<feature type="domain" description="SMP-30/Gluconolactonase/LRE-like region" evidence="2">
    <location>
        <begin position="312"/>
        <end position="398"/>
    </location>
</feature>
<dbReference type="Gene3D" id="2.120.10.30">
    <property type="entry name" value="TolB, C-terminal domain"/>
    <property type="match status" value="2"/>
</dbReference>
<feature type="domain" description="SMP-30/Gluconolactonase/LRE-like region" evidence="2">
    <location>
        <begin position="64"/>
        <end position="251"/>
    </location>
</feature>
<dbReference type="Pfam" id="PF08450">
    <property type="entry name" value="SGL"/>
    <property type="match status" value="2"/>
</dbReference>
<dbReference type="InterPro" id="IPR011042">
    <property type="entry name" value="6-blade_b-propeller_TolB-like"/>
</dbReference>
<evidence type="ECO:0000313" key="3">
    <source>
        <dbReference type="EMBL" id="RBP45255.1"/>
    </source>
</evidence>
<dbReference type="InterPro" id="IPR013658">
    <property type="entry name" value="SGL"/>
</dbReference>
<accession>A0A366HP34</accession>
<dbReference type="PANTHER" id="PTHR47572:SF4">
    <property type="entry name" value="LACTONASE DRP35"/>
    <property type="match status" value="1"/>
</dbReference>
<dbReference type="SUPFAM" id="SSF63829">
    <property type="entry name" value="Calcium-dependent phosphotriesterase"/>
    <property type="match status" value="1"/>
</dbReference>
<dbReference type="InterPro" id="IPR006311">
    <property type="entry name" value="TAT_signal"/>
</dbReference>
<keyword evidence="1" id="KW-0378">Hydrolase</keyword>
<keyword evidence="4" id="KW-1185">Reference proteome</keyword>
<evidence type="ECO:0000313" key="4">
    <source>
        <dbReference type="Proteomes" id="UP000253426"/>
    </source>
</evidence>
<dbReference type="PANTHER" id="PTHR47572">
    <property type="entry name" value="LIPOPROTEIN-RELATED"/>
    <property type="match status" value="1"/>
</dbReference>
<organism evidence="3 4">
    <name type="scientific">Roseimicrobium gellanilyticum</name>
    <dbReference type="NCBI Taxonomy" id="748857"/>
    <lineage>
        <taxon>Bacteria</taxon>
        <taxon>Pseudomonadati</taxon>
        <taxon>Verrucomicrobiota</taxon>
        <taxon>Verrucomicrobiia</taxon>
        <taxon>Verrucomicrobiales</taxon>
        <taxon>Verrucomicrobiaceae</taxon>
        <taxon>Roseimicrobium</taxon>
    </lineage>
</organism>
<dbReference type="EMBL" id="QNRR01000003">
    <property type="protein sequence ID" value="RBP45255.1"/>
    <property type="molecule type" value="Genomic_DNA"/>
</dbReference>
<evidence type="ECO:0000256" key="1">
    <source>
        <dbReference type="ARBA" id="ARBA00022801"/>
    </source>
</evidence>
<dbReference type="RefSeq" id="WP_245958144.1">
    <property type="nucleotide sequence ID" value="NZ_QNRR01000003.1"/>
</dbReference>
<dbReference type="InterPro" id="IPR051262">
    <property type="entry name" value="SMP-30/CGR1_Lactonase"/>
</dbReference>
<dbReference type="PROSITE" id="PS51318">
    <property type="entry name" value="TAT"/>
    <property type="match status" value="1"/>
</dbReference>
<sequence>MNTRRTFLTTFATAAAGAVLGRDYGPNAQPSRYPDPDVLALDPSFGKYIQGNAPIQRLHTGCLWAEGPAWSTHGNYLMWSDIPNNVQMRWLNEDGHVSTFRNPSNYSNGNTFDYEGRQISCEHGTRRVARYDRDGKITVLADKFDGKPLNAPNDAVVHPDGGIWFTDPGYGSMGNYEGYKGELELKEAVYRIDPAGKIEKVTDEVVKPNGLCFSPDYKKLYLVDTGSPKNILVYDVVDGKKLANRKVFAVMNLDVDKETSTLREAAIKAKEVYREASTQLFPATGPGRRAVPSRDTWPRELLDKEQGMKTAEQDYERRYGMLSPLSDFVTKGKGGSDGVRCDVDGNVWASTGWVGDKYDGVVIFSPEGKPIGQIRLPETGSNLCFGGPRRNRLFITASQSVYSVYVNTQGAHIC</sequence>
<dbReference type="AlphaFoldDB" id="A0A366HP34"/>
<evidence type="ECO:0000259" key="2">
    <source>
        <dbReference type="Pfam" id="PF08450"/>
    </source>
</evidence>
<gene>
    <name evidence="3" type="ORF">DES53_103253</name>
</gene>
<protein>
    <submittedName>
        <fullName evidence="3">Gluconolactonase</fullName>
    </submittedName>
</protein>